<dbReference type="EMBL" id="CATQJA010002645">
    <property type="protein sequence ID" value="CAJ0576745.1"/>
    <property type="molecule type" value="Genomic_DNA"/>
</dbReference>
<proteinExistence type="predicted"/>
<organism evidence="1 2">
    <name type="scientific">Mesorhabditis spiculigera</name>
    <dbReference type="NCBI Taxonomy" id="96644"/>
    <lineage>
        <taxon>Eukaryota</taxon>
        <taxon>Metazoa</taxon>
        <taxon>Ecdysozoa</taxon>
        <taxon>Nematoda</taxon>
        <taxon>Chromadorea</taxon>
        <taxon>Rhabditida</taxon>
        <taxon>Rhabditina</taxon>
        <taxon>Rhabditomorpha</taxon>
        <taxon>Rhabditoidea</taxon>
        <taxon>Rhabditidae</taxon>
        <taxon>Mesorhabditinae</taxon>
        <taxon>Mesorhabditis</taxon>
    </lineage>
</organism>
<comment type="caution">
    <text evidence="1">The sequence shown here is derived from an EMBL/GenBank/DDBJ whole genome shotgun (WGS) entry which is preliminary data.</text>
</comment>
<keyword evidence="2" id="KW-1185">Reference proteome</keyword>
<reference evidence="1" key="1">
    <citation type="submission" date="2023-06" db="EMBL/GenBank/DDBJ databases">
        <authorList>
            <person name="Delattre M."/>
        </authorList>
    </citation>
    <scope>NUCLEOTIDE SEQUENCE</scope>
    <source>
        <strain evidence="1">AF72</strain>
    </source>
</reference>
<accession>A0AA36CYQ7</accession>
<evidence type="ECO:0000313" key="1">
    <source>
        <dbReference type="EMBL" id="CAJ0576745.1"/>
    </source>
</evidence>
<dbReference type="AlphaFoldDB" id="A0AA36CYQ7"/>
<sequence>MSRLGPNFDQFVNNPAPLHEAFFQDPDDVLWMFSKRYNHLPSFLSGHHVHFAGGYSVSFEMRDRFWNQPREYPYISRDENCEEIFIRGNDQIYLLLFAAYGGFLPKALFRFIPAMQIWEHRVLNLDPECYTRNGPVERITVRAVDVKVDSKDAYLLVKIAGECSCHHLNLVDGRMEKMFNIKPEIMTIPNATPIRGAVLDGKLHFFYGVNDIPIDWVPDRLVTLDLATGEGCEIPLPGGTPPFINEGAKYTYLRKDGVWVHVQGHIGPAEPTSCALIYTLDLNAEEVRWRKSYMTSTNTTYAYDHSRDRLIYVDEVGVWECLSYPPT</sequence>
<protein>
    <submittedName>
        <fullName evidence="1">Uncharacterized protein</fullName>
    </submittedName>
</protein>
<dbReference type="Proteomes" id="UP001177023">
    <property type="component" value="Unassembled WGS sequence"/>
</dbReference>
<feature type="non-terminal residue" evidence="1">
    <location>
        <position position="327"/>
    </location>
</feature>
<gene>
    <name evidence="1" type="ORF">MSPICULIGERA_LOCUS15032</name>
</gene>
<name>A0AA36CYQ7_9BILA</name>
<evidence type="ECO:0000313" key="2">
    <source>
        <dbReference type="Proteomes" id="UP001177023"/>
    </source>
</evidence>